<protein>
    <submittedName>
        <fullName evidence="5">AraC family transcriptional regulator</fullName>
    </submittedName>
</protein>
<proteinExistence type="predicted"/>
<evidence type="ECO:0000313" key="5">
    <source>
        <dbReference type="EMBL" id="UOO88024.1"/>
    </source>
</evidence>
<name>A0ABY4DYH0_9NEIS</name>
<dbReference type="PRINTS" id="PR00032">
    <property type="entry name" value="HTHARAC"/>
</dbReference>
<evidence type="ECO:0000313" key="6">
    <source>
        <dbReference type="Proteomes" id="UP000832011"/>
    </source>
</evidence>
<dbReference type="Pfam" id="PF06445">
    <property type="entry name" value="GyrI-like"/>
    <property type="match status" value="1"/>
</dbReference>
<dbReference type="InterPro" id="IPR029442">
    <property type="entry name" value="GyrI-like"/>
</dbReference>
<dbReference type="Gene3D" id="1.10.10.60">
    <property type="entry name" value="Homeodomain-like"/>
    <property type="match status" value="2"/>
</dbReference>
<dbReference type="InterPro" id="IPR018060">
    <property type="entry name" value="HTH_AraC"/>
</dbReference>
<dbReference type="PANTHER" id="PTHR40055:SF1">
    <property type="entry name" value="TRANSCRIPTIONAL REGULATOR YGIV-RELATED"/>
    <property type="match status" value="1"/>
</dbReference>
<evidence type="ECO:0000256" key="2">
    <source>
        <dbReference type="ARBA" id="ARBA00023125"/>
    </source>
</evidence>
<evidence type="ECO:0000259" key="4">
    <source>
        <dbReference type="PROSITE" id="PS01124"/>
    </source>
</evidence>
<dbReference type="PANTHER" id="PTHR40055">
    <property type="entry name" value="TRANSCRIPTIONAL REGULATOR YGIV-RELATED"/>
    <property type="match status" value="1"/>
</dbReference>
<dbReference type="InterPro" id="IPR050908">
    <property type="entry name" value="SmbC-like"/>
</dbReference>
<dbReference type="InterPro" id="IPR020449">
    <property type="entry name" value="Tscrpt_reg_AraC-type_HTH"/>
</dbReference>
<gene>
    <name evidence="5" type="ORF">LVJ82_11025</name>
</gene>
<dbReference type="Gene3D" id="3.20.80.10">
    <property type="entry name" value="Regulatory factor, effector binding domain"/>
    <property type="match status" value="1"/>
</dbReference>
<keyword evidence="6" id="KW-1185">Reference proteome</keyword>
<feature type="domain" description="HTH araC/xylS-type" evidence="4">
    <location>
        <begin position="8"/>
        <end position="106"/>
    </location>
</feature>
<evidence type="ECO:0000256" key="3">
    <source>
        <dbReference type="ARBA" id="ARBA00023163"/>
    </source>
</evidence>
<dbReference type="RefSeq" id="WP_058356542.1">
    <property type="nucleotide sequence ID" value="NZ_CABKVG010000009.1"/>
</dbReference>
<keyword evidence="2" id="KW-0238">DNA-binding</keyword>
<dbReference type="PROSITE" id="PS01124">
    <property type="entry name" value="HTH_ARAC_FAMILY_2"/>
    <property type="match status" value="1"/>
</dbReference>
<dbReference type="Pfam" id="PF12833">
    <property type="entry name" value="HTH_18"/>
    <property type="match status" value="1"/>
</dbReference>
<dbReference type="SUPFAM" id="SSF55136">
    <property type="entry name" value="Probable bacterial effector-binding domain"/>
    <property type="match status" value="1"/>
</dbReference>
<keyword evidence="3" id="KW-0804">Transcription</keyword>
<dbReference type="SMART" id="SM00871">
    <property type="entry name" value="AraC_E_bind"/>
    <property type="match status" value="1"/>
</dbReference>
<dbReference type="Proteomes" id="UP000832011">
    <property type="component" value="Chromosome"/>
</dbReference>
<accession>A0ABY4DYH0</accession>
<evidence type="ECO:0000256" key="1">
    <source>
        <dbReference type="ARBA" id="ARBA00023015"/>
    </source>
</evidence>
<dbReference type="SUPFAM" id="SSF46689">
    <property type="entry name" value="Homeodomain-like"/>
    <property type="match status" value="2"/>
</dbReference>
<dbReference type="InterPro" id="IPR009057">
    <property type="entry name" value="Homeodomain-like_sf"/>
</dbReference>
<dbReference type="EMBL" id="CP091511">
    <property type="protein sequence ID" value="UOO88024.1"/>
    <property type="molecule type" value="Genomic_DNA"/>
</dbReference>
<dbReference type="SMART" id="SM00342">
    <property type="entry name" value="HTH_ARAC"/>
    <property type="match status" value="1"/>
</dbReference>
<sequence>MNDAEKIQRVCEYINLHLDDDLNVAQLCQQVYLSKFHVHRLFTAITGMSMMAYVQQCRLKRASYQLAFQRESIIAIALQAGFDSHEAFSRAFKRRFHQTPTAFRQQPDWSLWQTQLQMIHPIIEVNMNIEIQQRSAENIAYLRHTGSPKRVLETATEFIAWRQSSGLSPIKTSHTYGIPHADPEQVPEEAFVFDIAGSVTEPVPANDFGVLNGQLPAGRYAVIHHEGSHDTINNSIYHLFRTWLPEQQEQAGDFPIVFHYHNFIHDVAEHELRTDVLLLLRD</sequence>
<dbReference type="InterPro" id="IPR011256">
    <property type="entry name" value="Reg_factor_effector_dom_sf"/>
</dbReference>
<reference evidence="5 6" key="1">
    <citation type="journal article" date="2022" name="Res Sq">
        <title>Evolution of multicellular longitudinally dividing oral cavity symbionts (Neisseriaceae).</title>
        <authorList>
            <person name="Nyongesa S."/>
            <person name="Weber P."/>
            <person name="Bernet E."/>
            <person name="Pullido F."/>
            <person name="Nieckarz M."/>
            <person name="Delaby M."/>
            <person name="Nieves C."/>
            <person name="Viehboeck T."/>
            <person name="Krause N."/>
            <person name="Rivera-Millot A."/>
            <person name="Nakamura A."/>
            <person name="Vischer N."/>
            <person name="VanNieuwenhze M."/>
            <person name="Brun Y."/>
            <person name="Cava F."/>
            <person name="Bulgheresi S."/>
            <person name="Veyrier F."/>
        </authorList>
    </citation>
    <scope>NUCLEOTIDE SEQUENCE [LARGE SCALE GENOMIC DNA]</scope>
    <source>
        <strain evidence="5 6">SN4</strain>
    </source>
</reference>
<organism evidence="5 6">
    <name type="scientific">Vitreoscilla massiliensis</name>
    <dbReference type="NCBI Taxonomy" id="1689272"/>
    <lineage>
        <taxon>Bacteria</taxon>
        <taxon>Pseudomonadati</taxon>
        <taxon>Pseudomonadota</taxon>
        <taxon>Betaproteobacteria</taxon>
        <taxon>Neisseriales</taxon>
        <taxon>Neisseriaceae</taxon>
        <taxon>Vitreoscilla</taxon>
    </lineage>
</organism>
<dbReference type="InterPro" id="IPR010499">
    <property type="entry name" value="AraC_E-bd"/>
</dbReference>
<keyword evidence="1" id="KW-0805">Transcription regulation</keyword>